<dbReference type="InterPro" id="IPR007535">
    <property type="entry name" value="Catechol_dOase_N"/>
</dbReference>
<protein>
    <submittedName>
        <fullName evidence="2">Catechol 1,2-dioxygenase</fullName>
        <ecNumber evidence="2">1.13.11.1</ecNumber>
    </submittedName>
</protein>
<accession>A0A7H4LT67</accession>
<dbReference type="Gene3D" id="2.60.130.10">
    <property type="entry name" value="Aromatic compound dioxygenase"/>
    <property type="match status" value="1"/>
</dbReference>
<evidence type="ECO:0000313" key="3">
    <source>
        <dbReference type="Proteomes" id="UP000255050"/>
    </source>
</evidence>
<comment type="caution">
    <text evidence="2">The sequence shown here is derived from an EMBL/GenBank/DDBJ whole genome shotgun (WGS) entry which is preliminary data.</text>
</comment>
<dbReference type="Pfam" id="PF04444">
    <property type="entry name" value="Dioxygenase_N"/>
    <property type="match status" value="1"/>
</dbReference>
<evidence type="ECO:0000259" key="1">
    <source>
        <dbReference type="Pfam" id="PF04444"/>
    </source>
</evidence>
<dbReference type="SUPFAM" id="SSF49482">
    <property type="entry name" value="Aromatic compound dioxygenase"/>
    <property type="match status" value="1"/>
</dbReference>
<gene>
    <name evidence="2" type="primary">catA1</name>
    <name evidence="2" type="ORF">NCTC11694_00483</name>
</gene>
<feature type="domain" description="Catechol dioxygenase N-terminal" evidence="1">
    <location>
        <begin position="27"/>
        <end position="75"/>
    </location>
</feature>
<dbReference type="GO" id="GO:0005506">
    <property type="term" value="F:iron ion binding"/>
    <property type="evidence" value="ECO:0007669"/>
    <property type="project" value="InterPro"/>
</dbReference>
<dbReference type="GO" id="GO:0009712">
    <property type="term" value="P:catechol-containing compound metabolic process"/>
    <property type="evidence" value="ECO:0007669"/>
    <property type="project" value="InterPro"/>
</dbReference>
<name>A0A7H4LT67_9ENTR</name>
<sequence length="131" mass="15010">MSNAFVQQDAVQHLLRESAGLNATGGDERFKMIVHRLLENLCTLIDDYNVTEEEFWHAVNYLHELGGRQEAALLARASALNTSSTCARTRLMPQRSGKPAPLVPLKARCTWRMRRWQTDIPAWMMVKMRGR</sequence>
<dbReference type="Proteomes" id="UP000255050">
    <property type="component" value="Unassembled WGS sequence"/>
</dbReference>
<evidence type="ECO:0000313" key="2">
    <source>
        <dbReference type="EMBL" id="STR39343.1"/>
    </source>
</evidence>
<keyword evidence="2" id="KW-0223">Dioxygenase</keyword>
<reference evidence="2 3" key="1">
    <citation type="submission" date="2018-06" db="EMBL/GenBank/DDBJ databases">
        <authorList>
            <consortium name="Pathogen Informatics"/>
            <person name="Doyle S."/>
        </authorList>
    </citation>
    <scope>NUCLEOTIDE SEQUENCE [LARGE SCALE GENOMIC DNA]</scope>
    <source>
        <strain evidence="2 3">NCTC11694</strain>
    </source>
</reference>
<dbReference type="EC" id="1.13.11.1" evidence="2"/>
<dbReference type="AlphaFoldDB" id="A0A7H4LT67"/>
<dbReference type="InterPro" id="IPR015889">
    <property type="entry name" value="Intradiol_dOase_core"/>
</dbReference>
<organism evidence="2 3">
    <name type="scientific">Klebsiella michiganensis</name>
    <dbReference type="NCBI Taxonomy" id="1134687"/>
    <lineage>
        <taxon>Bacteria</taxon>
        <taxon>Pseudomonadati</taxon>
        <taxon>Pseudomonadota</taxon>
        <taxon>Gammaproteobacteria</taxon>
        <taxon>Enterobacterales</taxon>
        <taxon>Enterobacteriaceae</taxon>
        <taxon>Klebsiella/Raoultella group</taxon>
        <taxon>Klebsiella</taxon>
    </lineage>
</organism>
<proteinExistence type="predicted"/>
<dbReference type="GO" id="GO:0018576">
    <property type="term" value="F:catechol 1,2-dioxygenase activity"/>
    <property type="evidence" value="ECO:0007669"/>
    <property type="project" value="UniProtKB-EC"/>
</dbReference>
<dbReference type="EMBL" id="UGJR01000002">
    <property type="protein sequence ID" value="STR39343.1"/>
    <property type="molecule type" value="Genomic_DNA"/>
</dbReference>
<keyword evidence="2" id="KW-0560">Oxidoreductase</keyword>